<evidence type="ECO:0000313" key="1">
    <source>
        <dbReference type="EMBL" id="JAH84744.1"/>
    </source>
</evidence>
<proteinExistence type="predicted"/>
<reference evidence="1" key="2">
    <citation type="journal article" date="2015" name="Fish Shellfish Immunol.">
        <title>Early steps in the European eel (Anguilla anguilla)-Vibrio vulnificus interaction in the gills: Role of the RtxA13 toxin.</title>
        <authorList>
            <person name="Callol A."/>
            <person name="Pajuelo D."/>
            <person name="Ebbesson L."/>
            <person name="Teles M."/>
            <person name="MacKenzie S."/>
            <person name="Amaro C."/>
        </authorList>
    </citation>
    <scope>NUCLEOTIDE SEQUENCE</scope>
</reference>
<reference evidence="1" key="1">
    <citation type="submission" date="2014-11" db="EMBL/GenBank/DDBJ databases">
        <authorList>
            <person name="Amaro Gonzalez C."/>
        </authorList>
    </citation>
    <scope>NUCLEOTIDE SEQUENCE</scope>
</reference>
<name>A0A0E9W306_ANGAN</name>
<dbReference type="AlphaFoldDB" id="A0A0E9W306"/>
<accession>A0A0E9W306</accession>
<protein>
    <submittedName>
        <fullName evidence="1">Uncharacterized protein</fullName>
    </submittedName>
</protein>
<dbReference type="EMBL" id="GBXM01023833">
    <property type="protein sequence ID" value="JAH84744.1"/>
    <property type="molecule type" value="Transcribed_RNA"/>
</dbReference>
<sequence>MGLSKQHTVHSSFHNIQIQTQTWLFTDAMHYGMSASLSQVSSKIQIRSTAARLPN</sequence>
<organism evidence="1">
    <name type="scientific">Anguilla anguilla</name>
    <name type="common">European freshwater eel</name>
    <name type="synonym">Muraena anguilla</name>
    <dbReference type="NCBI Taxonomy" id="7936"/>
    <lineage>
        <taxon>Eukaryota</taxon>
        <taxon>Metazoa</taxon>
        <taxon>Chordata</taxon>
        <taxon>Craniata</taxon>
        <taxon>Vertebrata</taxon>
        <taxon>Euteleostomi</taxon>
        <taxon>Actinopterygii</taxon>
        <taxon>Neopterygii</taxon>
        <taxon>Teleostei</taxon>
        <taxon>Anguilliformes</taxon>
        <taxon>Anguillidae</taxon>
        <taxon>Anguilla</taxon>
    </lineage>
</organism>